<keyword evidence="2" id="KW-1185">Reference proteome</keyword>
<name>A0A1L9PUM6_ASPVE</name>
<dbReference type="EMBL" id="KV878132">
    <property type="protein sequence ID" value="OJJ05221.1"/>
    <property type="molecule type" value="Genomic_DNA"/>
</dbReference>
<reference evidence="2" key="1">
    <citation type="journal article" date="2017" name="Genome Biol.">
        <title>Comparative genomics reveals high biological diversity and specific adaptations in the industrially and medically important fungal genus Aspergillus.</title>
        <authorList>
            <person name="de Vries R.P."/>
            <person name="Riley R."/>
            <person name="Wiebenga A."/>
            <person name="Aguilar-Osorio G."/>
            <person name="Amillis S."/>
            <person name="Uchima C.A."/>
            <person name="Anderluh G."/>
            <person name="Asadollahi M."/>
            <person name="Askin M."/>
            <person name="Barry K."/>
            <person name="Battaglia E."/>
            <person name="Bayram O."/>
            <person name="Benocci T."/>
            <person name="Braus-Stromeyer S.A."/>
            <person name="Caldana C."/>
            <person name="Canovas D."/>
            <person name="Cerqueira G.C."/>
            <person name="Chen F."/>
            <person name="Chen W."/>
            <person name="Choi C."/>
            <person name="Clum A."/>
            <person name="Dos Santos R.A."/>
            <person name="Damasio A.R."/>
            <person name="Diallinas G."/>
            <person name="Emri T."/>
            <person name="Fekete E."/>
            <person name="Flipphi M."/>
            <person name="Freyberg S."/>
            <person name="Gallo A."/>
            <person name="Gournas C."/>
            <person name="Habgood R."/>
            <person name="Hainaut M."/>
            <person name="Harispe M.L."/>
            <person name="Henrissat B."/>
            <person name="Hilden K.S."/>
            <person name="Hope R."/>
            <person name="Hossain A."/>
            <person name="Karabika E."/>
            <person name="Karaffa L."/>
            <person name="Karanyi Z."/>
            <person name="Krasevec N."/>
            <person name="Kuo A."/>
            <person name="Kusch H."/>
            <person name="LaButti K."/>
            <person name="Lagendijk E.L."/>
            <person name="Lapidus A."/>
            <person name="Levasseur A."/>
            <person name="Lindquist E."/>
            <person name="Lipzen A."/>
            <person name="Logrieco A.F."/>
            <person name="MacCabe A."/>
            <person name="Maekelae M.R."/>
            <person name="Malavazi I."/>
            <person name="Melin P."/>
            <person name="Meyer V."/>
            <person name="Mielnichuk N."/>
            <person name="Miskei M."/>
            <person name="Molnar A.P."/>
            <person name="Mule G."/>
            <person name="Ngan C.Y."/>
            <person name="Orejas M."/>
            <person name="Orosz E."/>
            <person name="Ouedraogo J.P."/>
            <person name="Overkamp K.M."/>
            <person name="Park H.-S."/>
            <person name="Perrone G."/>
            <person name="Piumi F."/>
            <person name="Punt P.J."/>
            <person name="Ram A.F."/>
            <person name="Ramon A."/>
            <person name="Rauscher S."/>
            <person name="Record E."/>
            <person name="Riano-Pachon D.M."/>
            <person name="Robert V."/>
            <person name="Roehrig J."/>
            <person name="Ruller R."/>
            <person name="Salamov A."/>
            <person name="Salih N.S."/>
            <person name="Samson R.A."/>
            <person name="Sandor E."/>
            <person name="Sanguinetti M."/>
            <person name="Schuetze T."/>
            <person name="Sepcic K."/>
            <person name="Shelest E."/>
            <person name="Sherlock G."/>
            <person name="Sophianopoulou V."/>
            <person name="Squina F.M."/>
            <person name="Sun H."/>
            <person name="Susca A."/>
            <person name="Todd R.B."/>
            <person name="Tsang A."/>
            <person name="Unkles S.E."/>
            <person name="van de Wiele N."/>
            <person name="van Rossen-Uffink D."/>
            <person name="Oliveira J.V."/>
            <person name="Vesth T.C."/>
            <person name="Visser J."/>
            <person name="Yu J.-H."/>
            <person name="Zhou M."/>
            <person name="Andersen M.R."/>
            <person name="Archer D.B."/>
            <person name="Baker S.E."/>
            <person name="Benoit I."/>
            <person name="Brakhage A.A."/>
            <person name="Braus G.H."/>
            <person name="Fischer R."/>
            <person name="Frisvad J.C."/>
            <person name="Goldman G.H."/>
            <person name="Houbraken J."/>
            <person name="Oakley B."/>
            <person name="Pocsi I."/>
            <person name="Scazzocchio C."/>
            <person name="Seiboth B."/>
            <person name="vanKuyk P.A."/>
            <person name="Wortman J."/>
            <person name="Dyer P.S."/>
            <person name="Grigoriev I.V."/>
        </authorList>
    </citation>
    <scope>NUCLEOTIDE SEQUENCE [LARGE SCALE GENOMIC DNA]</scope>
    <source>
        <strain evidence="2">CBS 583.65</strain>
    </source>
</reference>
<sequence>MNSKCHHLLMETFTPSDQPKEKELRRLLDVVKCLYRPRDSELETLAVHQALLCPRVRDVLHDTYNQALFVRLPVEVQVMIARFTGPVWYLTVLAEIRPLFEEVRRAPPHPRHLSLTHPAYVTRLEYQGHSYLSGIRGKGSR</sequence>
<dbReference type="GeneID" id="63732941"/>
<dbReference type="Proteomes" id="UP000184073">
    <property type="component" value="Unassembled WGS sequence"/>
</dbReference>
<gene>
    <name evidence="1" type="ORF">ASPVEDRAFT_836831</name>
</gene>
<evidence type="ECO:0000313" key="2">
    <source>
        <dbReference type="Proteomes" id="UP000184073"/>
    </source>
</evidence>
<accession>A0A1L9PUM6</accession>
<protein>
    <submittedName>
        <fullName evidence="1">Uncharacterized protein</fullName>
    </submittedName>
</protein>
<dbReference type="STRING" id="1036611.A0A1L9PUM6"/>
<dbReference type="VEuPathDB" id="FungiDB:ASPVEDRAFT_836831"/>
<proteinExistence type="predicted"/>
<dbReference type="OrthoDB" id="5153231at2759"/>
<dbReference type="RefSeq" id="XP_040670983.1">
    <property type="nucleotide sequence ID" value="XM_040817430.1"/>
</dbReference>
<evidence type="ECO:0000313" key="1">
    <source>
        <dbReference type="EMBL" id="OJJ05221.1"/>
    </source>
</evidence>
<dbReference type="AlphaFoldDB" id="A0A1L9PUM6"/>
<organism evidence="1 2">
    <name type="scientific">Aspergillus versicolor CBS 583.65</name>
    <dbReference type="NCBI Taxonomy" id="1036611"/>
    <lineage>
        <taxon>Eukaryota</taxon>
        <taxon>Fungi</taxon>
        <taxon>Dikarya</taxon>
        <taxon>Ascomycota</taxon>
        <taxon>Pezizomycotina</taxon>
        <taxon>Eurotiomycetes</taxon>
        <taxon>Eurotiomycetidae</taxon>
        <taxon>Eurotiales</taxon>
        <taxon>Aspergillaceae</taxon>
        <taxon>Aspergillus</taxon>
        <taxon>Aspergillus subgen. Nidulantes</taxon>
    </lineage>
</organism>